<evidence type="ECO:0000313" key="3">
    <source>
        <dbReference type="Proteomes" id="UP000295325"/>
    </source>
</evidence>
<dbReference type="PANTHER" id="PTHR43415">
    <property type="entry name" value="SPERMIDINE N(1)-ACETYLTRANSFERASE"/>
    <property type="match status" value="1"/>
</dbReference>
<accession>A0A4R7KRI5</accession>
<keyword evidence="2" id="KW-0808">Transferase</keyword>
<dbReference type="Proteomes" id="UP000295325">
    <property type="component" value="Unassembled WGS sequence"/>
</dbReference>
<dbReference type="OrthoDB" id="9785602at2"/>
<gene>
    <name evidence="2" type="ORF">EDD71_10576</name>
</gene>
<dbReference type="RefSeq" id="WP_133627530.1">
    <property type="nucleotide sequence ID" value="NZ_SOAZ01000005.1"/>
</dbReference>
<dbReference type="CDD" id="cd04301">
    <property type="entry name" value="NAT_SF"/>
    <property type="match status" value="1"/>
</dbReference>
<dbReference type="Gene3D" id="3.40.630.30">
    <property type="match status" value="1"/>
</dbReference>
<dbReference type="InterPro" id="IPR016181">
    <property type="entry name" value="Acyl_CoA_acyltransferase"/>
</dbReference>
<dbReference type="SUPFAM" id="SSF55729">
    <property type="entry name" value="Acyl-CoA N-acyltransferases (Nat)"/>
    <property type="match status" value="1"/>
</dbReference>
<proteinExistence type="predicted"/>
<protein>
    <submittedName>
        <fullName evidence="2">RimJ/RimL family protein N-acetyltransferase</fullName>
    </submittedName>
</protein>
<sequence>MLSSFRADGNLVYIKKPNFDELDYVAELWADEETMNDVGGVVSFPVEKREAWYRKMVNPSDGKNFYCLIYTFDDVPVGEVSFHRFDMEERKADFNIKIQAKYRGKGYAKEAMQLILSYYFCDFGGQVIYDNVINEKGKKALQNFGFEIVSKFDNEVLFKMTKERFIELLNKK</sequence>
<feature type="domain" description="N-acetyltransferase" evidence="1">
    <location>
        <begin position="12"/>
        <end position="167"/>
    </location>
</feature>
<reference evidence="2 3" key="1">
    <citation type="submission" date="2019-03" db="EMBL/GenBank/DDBJ databases">
        <title>Genomic Encyclopedia of Type Strains, Phase IV (KMG-IV): sequencing the most valuable type-strain genomes for metagenomic binning, comparative biology and taxonomic classification.</title>
        <authorList>
            <person name="Goeker M."/>
        </authorList>
    </citation>
    <scope>NUCLEOTIDE SEQUENCE [LARGE SCALE GENOMIC DNA]</scope>
    <source>
        <strain evidence="2 3">DSM 24455</strain>
    </source>
</reference>
<dbReference type="Pfam" id="PF13302">
    <property type="entry name" value="Acetyltransf_3"/>
    <property type="match status" value="1"/>
</dbReference>
<evidence type="ECO:0000259" key="1">
    <source>
        <dbReference type="PROSITE" id="PS51186"/>
    </source>
</evidence>
<organism evidence="2 3">
    <name type="scientific">Fonticella tunisiensis</name>
    <dbReference type="NCBI Taxonomy" id="1096341"/>
    <lineage>
        <taxon>Bacteria</taxon>
        <taxon>Bacillati</taxon>
        <taxon>Bacillota</taxon>
        <taxon>Clostridia</taxon>
        <taxon>Eubacteriales</taxon>
        <taxon>Clostridiaceae</taxon>
        <taxon>Fonticella</taxon>
    </lineage>
</organism>
<dbReference type="PROSITE" id="PS51186">
    <property type="entry name" value="GNAT"/>
    <property type="match status" value="1"/>
</dbReference>
<comment type="caution">
    <text evidence="2">The sequence shown here is derived from an EMBL/GenBank/DDBJ whole genome shotgun (WGS) entry which is preliminary data.</text>
</comment>
<dbReference type="PANTHER" id="PTHR43415:SF3">
    <property type="entry name" value="GNAT-FAMILY ACETYLTRANSFERASE"/>
    <property type="match status" value="1"/>
</dbReference>
<keyword evidence="3" id="KW-1185">Reference proteome</keyword>
<name>A0A4R7KRI5_9CLOT</name>
<evidence type="ECO:0000313" key="2">
    <source>
        <dbReference type="EMBL" id="TDT61897.1"/>
    </source>
</evidence>
<dbReference type="InterPro" id="IPR000182">
    <property type="entry name" value="GNAT_dom"/>
</dbReference>
<dbReference type="EMBL" id="SOAZ01000005">
    <property type="protein sequence ID" value="TDT61897.1"/>
    <property type="molecule type" value="Genomic_DNA"/>
</dbReference>
<dbReference type="AlphaFoldDB" id="A0A4R7KRI5"/>
<dbReference type="GO" id="GO:0016747">
    <property type="term" value="F:acyltransferase activity, transferring groups other than amino-acyl groups"/>
    <property type="evidence" value="ECO:0007669"/>
    <property type="project" value="InterPro"/>
</dbReference>